<comment type="caution">
    <text evidence="3">The sequence shown here is derived from an EMBL/GenBank/DDBJ whole genome shotgun (WGS) entry which is preliminary data.</text>
</comment>
<feature type="domain" description="S-adenosylmethionine-dependent methyltransferase Rv2258c-like winged HTH" evidence="2">
    <location>
        <begin position="29"/>
        <end position="103"/>
    </location>
</feature>
<evidence type="ECO:0000259" key="1">
    <source>
        <dbReference type="Pfam" id="PF13847"/>
    </source>
</evidence>
<dbReference type="GO" id="GO:0032259">
    <property type="term" value="P:methylation"/>
    <property type="evidence" value="ECO:0007669"/>
    <property type="project" value="UniProtKB-KW"/>
</dbReference>
<dbReference type="InterPro" id="IPR036388">
    <property type="entry name" value="WH-like_DNA-bd_sf"/>
</dbReference>
<dbReference type="SUPFAM" id="SSF46785">
    <property type="entry name" value="Winged helix' DNA-binding domain"/>
    <property type="match status" value="1"/>
</dbReference>
<dbReference type="PANTHER" id="PTHR45128:SF1">
    <property type="entry name" value="S-ADENOSYLMETHIONINE-DEPENDENT METHYLTRANSFERASE RV2258C"/>
    <property type="match status" value="1"/>
</dbReference>
<dbReference type="EMBL" id="JAEPDI010000002">
    <property type="protein sequence ID" value="MCG7938325.1"/>
    <property type="molecule type" value="Genomic_DNA"/>
</dbReference>
<evidence type="ECO:0000259" key="2">
    <source>
        <dbReference type="Pfam" id="PF21320"/>
    </source>
</evidence>
<proteinExistence type="predicted"/>
<dbReference type="Pfam" id="PF13847">
    <property type="entry name" value="Methyltransf_31"/>
    <property type="match status" value="1"/>
</dbReference>
<name>A0A9E4K3Y1_9GAMM</name>
<dbReference type="Gene3D" id="1.10.10.10">
    <property type="entry name" value="Winged helix-like DNA-binding domain superfamily/Winged helix DNA-binding domain"/>
    <property type="match status" value="1"/>
</dbReference>
<dbReference type="Gene3D" id="3.40.50.150">
    <property type="entry name" value="Vaccinia Virus protein VP39"/>
    <property type="match status" value="1"/>
</dbReference>
<dbReference type="InterPro" id="IPR053173">
    <property type="entry name" value="SAM-binding_MTase"/>
</dbReference>
<dbReference type="PANTHER" id="PTHR45128">
    <property type="entry name" value="METHYLTRANSFERASE TYPE 11"/>
    <property type="match status" value="1"/>
</dbReference>
<sequence>MCNACIPMPTQGKSVEAFADQMMDMLNQGALSLMVSIGHRTGLFDALAELPATTLSQLVNHTGLNQRYVKEWLAAMVSGGILDYDPQQQHYSLPDSHAALLTRSASPDNMAVFAQYIGLMGQVEDKVIDCFRLGGGVGYEHYPRFHEVMADDRGQTVLAALDEHILPLIEPLIPSLESGIRVLDIGCGRGRALCHLAARFPNSRFVGYELSEEALDYARDVARQMGLDNLRFEQRDLSGFEKRAETDEFDLVTAFDAIHDQTTPQSVLNGIHKTLKSGGTFLMQDIRASSHLEKNIDHPIGPLLYTLSTMHCMTVSLANGGAGLGTMWGEEQALEMLSIAGFDSVAVHQLDHDIQNNFYIMRKG</sequence>
<organism evidence="3 4">
    <name type="scientific">Candidatus Thiodiazotropha lotti</name>
    <dbReference type="NCBI Taxonomy" id="2792787"/>
    <lineage>
        <taxon>Bacteria</taxon>
        <taxon>Pseudomonadati</taxon>
        <taxon>Pseudomonadota</taxon>
        <taxon>Gammaproteobacteria</taxon>
        <taxon>Chromatiales</taxon>
        <taxon>Sedimenticolaceae</taxon>
        <taxon>Candidatus Thiodiazotropha</taxon>
    </lineage>
</organism>
<evidence type="ECO:0000313" key="3">
    <source>
        <dbReference type="EMBL" id="MCG7938325.1"/>
    </source>
</evidence>
<reference evidence="3" key="1">
    <citation type="journal article" date="2021" name="Proc. Natl. Acad. Sci. U.S.A.">
        <title>Global biogeography of chemosynthetic symbionts reveals both localized and globally distributed symbiont groups. .</title>
        <authorList>
            <person name="Osvatic J.T."/>
            <person name="Wilkins L.G.E."/>
            <person name="Leibrecht L."/>
            <person name="Leray M."/>
            <person name="Zauner S."/>
            <person name="Polzin J."/>
            <person name="Camacho Y."/>
            <person name="Gros O."/>
            <person name="van Gils J.A."/>
            <person name="Eisen J.A."/>
            <person name="Petersen J.M."/>
            <person name="Yuen B."/>
        </authorList>
    </citation>
    <scope>NUCLEOTIDE SEQUENCE</scope>
    <source>
        <strain evidence="3">MAGL173</strain>
    </source>
</reference>
<dbReference type="AlphaFoldDB" id="A0A9E4K3Y1"/>
<protein>
    <submittedName>
        <fullName evidence="3">Methyltransferase domain-containing protein</fullName>
    </submittedName>
</protein>
<dbReference type="SUPFAM" id="SSF53335">
    <property type="entry name" value="S-adenosyl-L-methionine-dependent methyltransferases"/>
    <property type="match status" value="1"/>
</dbReference>
<dbReference type="CDD" id="cd02440">
    <property type="entry name" value="AdoMet_MTases"/>
    <property type="match status" value="1"/>
</dbReference>
<dbReference type="InterPro" id="IPR029063">
    <property type="entry name" value="SAM-dependent_MTases_sf"/>
</dbReference>
<dbReference type="Proteomes" id="UP000886687">
    <property type="component" value="Unassembled WGS sequence"/>
</dbReference>
<evidence type="ECO:0000313" key="4">
    <source>
        <dbReference type="Proteomes" id="UP000886687"/>
    </source>
</evidence>
<dbReference type="GO" id="GO:0008168">
    <property type="term" value="F:methyltransferase activity"/>
    <property type="evidence" value="ECO:0007669"/>
    <property type="project" value="UniProtKB-KW"/>
</dbReference>
<feature type="domain" description="Methyltransferase" evidence="1">
    <location>
        <begin position="177"/>
        <end position="296"/>
    </location>
</feature>
<dbReference type="Pfam" id="PF21320">
    <property type="entry name" value="WHD_Rv2258c"/>
    <property type="match status" value="1"/>
</dbReference>
<dbReference type="InterPro" id="IPR036390">
    <property type="entry name" value="WH_DNA-bd_sf"/>
</dbReference>
<accession>A0A9E4K3Y1</accession>
<dbReference type="InterPro" id="IPR025714">
    <property type="entry name" value="Methyltranfer_dom"/>
</dbReference>
<gene>
    <name evidence="3" type="ORF">JAZ04_05615</name>
</gene>
<keyword evidence="3" id="KW-0808">Transferase</keyword>
<keyword evidence="3" id="KW-0489">Methyltransferase</keyword>
<dbReference type="InterPro" id="IPR048711">
    <property type="entry name" value="WHD_Rv2258c"/>
</dbReference>